<evidence type="ECO:0000313" key="12">
    <source>
        <dbReference type="Proteomes" id="UP000629025"/>
    </source>
</evidence>
<evidence type="ECO:0000256" key="5">
    <source>
        <dbReference type="ARBA" id="ARBA00022741"/>
    </source>
</evidence>
<comment type="caution">
    <text evidence="11">The sequence shown here is derived from an EMBL/GenBank/DDBJ whole genome shotgun (WGS) entry which is preliminary data.</text>
</comment>
<dbReference type="PANTHER" id="PTHR38761:SF1">
    <property type="entry name" value="GLUTAMATE--CYSTEINE LIGASE"/>
    <property type="match status" value="1"/>
</dbReference>
<dbReference type="Gene3D" id="3.30.590.20">
    <property type="match status" value="1"/>
</dbReference>
<dbReference type="RefSeq" id="WP_188751617.1">
    <property type="nucleotide sequence ID" value="NZ_BMIJ01000009.1"/>
</dbReference>
<evidence type="ECO:0000256" key="6">
    <source>
        <dbReference type="ARBA" id="ARBA00022840"/>
    </source>
</evidence>
<keyword evidence="6 8" id="KW-0067">ATP-binding</keyword>
<dbReference type="PANTHER" id="PTHR38761">
    <property type="entry name" value="GLUTAMATE--CYSTEINE LIGASE"/>
    <property type="match status" value="1"/>
</dbReference>
<keyword evidence="4 8" id="KW-0317">Glutathione biosynthesis</keyword>
<sequence>MLATLEKHLDLLVANGQAKLLTQLNHGIEKEGLRVDPQGHLAQTDHPRALGSALTHPQITTDYSEALLEFITPVCDSPAQALEQLANLHRYCFDNLGAEELWAASMPCDIASEAQIRIAEYGRSNVGQLKHIYRVGLEHRYGKMMQTIAGIHYNFSLPETFWPVYQSLIGEAGDSNAFQSAGYFKLIRNFRRYSWLLLYLFGASPALAASFMQGRQHQLEQMGQHTLYLPYATSLRMSDLGYSNRAQSTLNICFNHLNTYANSLSQAIRTPHPAYEQIGVLTDGRYKQLNTNLLQIENEYYSDIRPKRVTRSGEKPVQALIARGVEYVEVRNTDINPLLPLGIDLEQARFMDAFLLTCLLCSDELVSDRECERIAVNHQRIVNRGREPGLTLFCEQGEHSVAERGRIILNQVRRTAEVLDSVASSSEYCRAVDAQYAKLQEPDLTPSAQVLSAIREHGEGYASWVLAQSRRHRSTLSAEPLSQAQQLRFKEVSARSLQEQTEIEAGDSLDFDQYLAQYLAQ</sequence>
<comment type="similarity">
    <text evidence="2 8">Belongs to the glutamate--cysteine ligase type 1 family. Type 1 subfamily.</text>
</comment>
<keyword evidence="5 8" id="KW-0547">Nucleotide-binding</keyword>
<evidence type="ECO:0000256" key="8">
    <source>
        <dbReference type="HAMAP-Rule" id="MF_00578"/>
    </source>
</evidence>
<name>A0ABQ1KU26_9GAMM</name>
<dbReference type="HAMAP" id="MF_00578">
    <property type="entry name" value="Glu_cys_ligase"/>
    <property type="match status" value="1"/>
</dbReference>
<accession>A0ABQ1KU26</accession>
<organism evidence="11 12">
    <name type="scientific">Marinobacterium zhoushanense</name>
    <dbReference type="NCBI Taxonomy" id="1679163"/>
    <lineage>
        <taxon>Bacteria</taxon>
        <taxon>Pseudomonadati</taxon>
        <taxon>Pseudomonadota</taxon>
        <taxon>Gammaproteobacteria</taxon>
        <taxon>Oceanospirillales</taxon>
        <taxon>Oceanospirillaceae</taxon>
        <taxon>Marinobacterium</taxon>
    </lineage>
</organism>
<dbReference type="Proteomes" id="UP000629025">
    <property type="component" value="Unassembled WGS sequence"/>
</dbReference>
<evidence type="ECO:0000256" key="1">
    <source>
        <dbReference type="ARBA" id="ARBA00005006"/>
    </source>
</evidence>
<keyword evidence="3 8" id="KW-0436">Ligase</keyword>
<dbReference type="InterPro" id="IPR007370">
    <property type="entry name" value="Glu_cys_ligase"/>
</dbReference>
<comment type="pathway">
    <text evidence="1 8 9">Sulfur metabolism; glutathione biosynthesis; glutathione from L-cysteine and L-glutamate: step 1/2.</text>
</comment>
<evidence type="ECO:0000256" key="9">
    <source>
        <dbReference type="RuleBase" id="RU004391"/>
    </source>
</evidence>
<evidence type="ECO:0000256" key="4">
    <source>
        <dbReference type="ARBA" id="ARBA00022684"/>
    </source>
</evidence>
<evidence type="ECO:0000259" key="10">
    <source>
        <dbReference type="Pfam" id="PF04262"/>
    </source>
</evidence>
<dbReference type="GO" id="GO:0016874">
    <property type="term" value="F:ligase activity"/>
    <property type="evidence" value="ECO:0007669"/>
    <property type="project" value="UniProtKB-KW"/>
</dbReference>
<feature type="domain" description="Glutamate--cysteine ligase" evidence="10">
    <location>
        <begin position="10"/>
        <end position="381"/>
    </location>
</feature>
<gene>
    <name evidence="8 11" type="primary">gshA</name>
    <name evidence="11" type="ORF">GCM10011352_39650</name>
</gene>
<dbReference type="EMBL" id="BMIJ01000009">
    <property type="protein sequence ID" value="GGC09324.1"/>
    <property type="molecule type" value="Genomic_DNA"/>
</dbReference>
<comment type="catalytic activity">
    <reaction evidence="7 8 9">
        <text>L-cysteine + L-glutamate + ATP = gamma-L-glutamyl-L-cysteine + ADP + phosphate + H(+)</text>
        <dbReference type="Rhea" id="RHEA:13285"/>
        <dbReference type="ChEBI" id="CHEBI:15378"/>
        <dbReference type="ChEBI" id="CHEBI:29985"/>
        <dbReference type="ChEBI" id="CHEBI:30616"/>
        <dbReference type="ChEBI" id="CHEBI:35235"/>
        <dbReference type="ChEBI" id="CHEBI:43474"/>
        <dbReference type="ChEBI" id="CHEBI:58173"/>
        <dbReference type="ChEBI" id="CHEBI:456216"/>
        <dbReference type="EC" id="6.3.2.2"/>
    </reaction>
</comment>
<evidence type="ECO:0000313" key="11">
    <source>
        <dbReference type="EMBL" id="GGC09324.1"/>
    </source>
</evidence>
<evidence type="ECO:0000256" key="7">
    <source>
        <dbReference type="ARBA" id="ARBA00048819"/>
    </source>
</evidence>
<reference evidence="12" key="1">
    <citation type="journal article" date="2019" name="Int. J. Syst. Evol. Microbiol.">
        <title>The Global Catalogue of Microorganisms (GCM) 10K type strain sequencing project: providing services to taxonomists for standard genome sequencing and annotation.</title>
        <authorList>
            <consortium name="The Broad Institute Genomics Platform"/>
            <consortium name="The Broad Institute Genome Sequencing Center for Infectious Disease"/>
            <person name="Wu L."/>
            <person name="Ma J."/>
        </authorList>
    </citation>
    <scope>NUCLEOTIDE SEQUENCE [LARGE SCALE GENOMIC DNA]</scope>
    <source>
        <strain evidence="12">CGMCC 1.15341</strain>
    </source>
</reference>
<protein>
    <recommendedName>
        <fullName evidence="8">Glutamate--cysteine ligase</fullName>
        <ecNumber evidence="8">6.3.2.2</ecNumber>
    </recommendedName>
    <alternativeName>
        <fullName evidence="8">Gamma-ECS</fullName>
        <shortName evidence="8">GCS</shortName>
    </alternativeName>
    <alternativeName>
        <fullName evidence="8">Gamma-glutamylcysteine synthetase</fullName>
    </alternativeName>
</protein>
<proteinExistence type="inferred from homology"/>
<dbReference type="InterPro" id="IPR014746">
    <property type="entry name" value="Gln_synth/guanido_kin_cat_dom"/>
</dbReference>
<dbReference type="SUPFAM" id="SSF55931">
    <property type="entry name" value="Glutamine synthetase/guanido kinase"/>
    <property type="match status" value="1"/>
</dbReference>
<dbReference type="NCBIfam" id="TIGR01434">
    <property type="entry name" value="glu_cys_ligase"/>
    <property type="match status" value="1"/>
</dbReference>
<keyword evidence="12" id="KW-1185">Reference proteome</keyword>
<evidence type="ECO:0000256" key="3">
    <source>
        <dbReference type="ARBA" id="ARBA00022598"/>
    </source>
</evidence>
<evidence type="ECO:0000256" key="2">
    <source>
        <dbReference type="ARBA" id="ARBA00008772"/>
    </source>
</evidence>
<dbReference type="Pfam" id="PF04262">
    <property type="entry name" value="Glu_cys_ligase"/>
    <property type="match status" value="1"/>
</dbReference>
<dbReference type="EC" id="6.3.2.2" evidence="8"/>
<dbReference type="InterPro" id="IPR006334">
    <property type="entry name" value="Glut_cys_ligase"/>
</dbReference>